<comment type="caution">
    <text evidence="3">The sequence shown here is derived from an EMBL/GenBank/DDBJ whole genome shotgun (WGS) entry which is preliminary data.</text>
</comment>
<keyword evidence="4" id="KW-1185">Reference proteome</keyword>
<dbReference type="InterPro" id="IPR046960">
    <property type="entry name" value="PPR_At4g14850-like_plant"/>
</dbReference>
<feature type="repeat" description="PPR" evidence="2">
    <location>
        <begin position="423"/>
        <end position="457"/>
    </location>
</feature>
<dbReference type="PROSITE" id="PS51375">
    <property type="entry name" value="PPR"/>
    <property type="match status" value="4"/>
</dbReference>
<feature type="non-terminal residue" evidence="3">
    <location>
        <position position="1"/>
    </location>
</feature>
<reference evidence="3 4" key="1">
    <citation type="journal article" date="2023" name="Plants (Basel)">
        <title>Bridging the Gap: Combining Genomics and Transcriptomics Approaches to Understand Stylosanthes scabra, an Orphan Legume from the Brazilian Caatinga.</title>
        <authorList>
            <person name="Ferreira-Neto J.R.C."/>
            <person name="da Silva M.D."/>
            <person name="Binneck E."/>
            <person name="de Melo N.F."/>
            <person name="da Silva R.H."/>
            <person name="de Melo A.L.T.M."/>
            <person name="Pandolfi V."/>
            <person name="Bustamante F.O."/>
            <person name="Brasileiro-Vidal A.C."/>
            <person name="Benko-Iseppon A.M."/>
        </authorList>
    </citation>
    <scope>NUCLEOTIDE SEQUENCE [LARGE SCALE GENOMIC DNA]</scope>
    <source>
        <tissue evidence="3">Leaves</tissue>
    </source>
</reference>
<feature type="repeat" description="PPR" evidence="2">
    <location>
        <begin position="189"/>
        <end position="219"/>
    </location>
</feature>
<dbReference type="Proteomes" id="UP001341840">
    <property type="component" value="Unassembled WGS sequence"/>
</dbReference>
<protein>
    <recommendedName>
        <fullName evidence="5">Chlororespiratory reduction 4</fullName>
    </recommendedName>
</protein>
<name>A0ABU6Y3U2_9FABA</name>
<feature type="repeat" description="PPR" evidence="2">
    <location>
        <begin position="388"/>
        <end position="422"/>
    </location>
</feature>
<dbReference type="NCBIfam" id="TIGR00756">
    <property type="entry name" value="PPR"/>
    <property type="match status" value="3"/>
</dbReference>
<evidence type="ECO:0000313" key="4">
    <source>
        <dbReference type="Proteomes" id="UP001341840"/>
    </source>
</evidence>
<feature type="repeat" description="PPR" evidence="2">
    <location>
        <begin position="287"/>
        <end position="321"/>
    </location>
</feature>
<keyword evidence="1" id="KW-0677">Repeat</keyword>
<dbReference type="InterPro" id="IPR046848">
    <property type="entry name" value="E_motif"/>
</dbReference>
<accession>A0ABU6Y3U2</accession>
<evidence type="ECO:0008006" key="5">
    <source>
        <dbReference type="Google" id="ProtNLM"/>
    </source>
</evidence>
<dbReference type="PANTHER" id="PTHR47926">
    <property type="entry name" value="PENTATRICOPEPTIDE REPEAT-CONTAINING PROTEIN"/>
    <property type="match status" value="1"/>
</dbReference>
<gene>
    <name evidence="3" type="ORF">PIB30_011379</name>
</gene>
<dbReference type="PANTHER" id="PTHR47926:SF459">
    <property type="entry name" value="PENTATRICOPEPTIDE REPEAT-CONTAINING PROTEIN"/>
    <property type="match status" value="1"/>
</dbReference>
<evidence type="ECO:0000313" key="3">
    <source>
        <dbReference type="EMBL" id="MED6204697.1"/>
    </source>
</evidence>
<organism evidence="3 4">
    <name type="scientific">Stylosanthes scabra</name>
    <dbReference type="NCBI Taxonomy" id="79078"/>
    <lineage>
        <taxon>Eukaryota</taxon>
        <taxon>Viridiplantae</taxon>
        <taxon>Streptophyta</taxon>
        <taxon>Embryophyta</taxon>
        <taxon>Tracheophyta</taxon>
        <taxon>Spermatophyta</taxon>
        <taxon>Magnoliopsida</taxon>
        <taxon>eudicotyledons</taxon>
        <taxon>Gunneridae</taxon>
        <taxon>Pentapetalae</taxon>
        <taxon>rosids</taxon>
        <taxon>fabids</taxon>
        <taxon>Fabales</taxon>
        <taxon>Fabaceae</taxon>
        <taxon>Papilionoideae</taxon>
        <taxon>50 kb inversion clade</taxon>
        <taxon>dalbergioids sensu lato</taxon>
        <taxon>Dalbergieae</taxon>
        <taxon>Pterocarpus clade</taxon>
        <taxon>Stylosanthes</taxon>
    </lineage>
</organism>
<dbReference type="Pfam" id="PF01535">
    <property type="entry name" value="PPR"/>
    <property type="match status" value="5"/>
</dbReference>
<dbReference type="InterPro" id="IPR002885">
    <property type="entry name" value="PPR_rpt"/>
</dbReference>
<dbReference type="InterPro" id="IPR011990">
    <property type="entry name" value="TPR-like_helical_dom_sf"/>
</dbReference>
<sequence length="604" mass="67545">DQMHSCLSIEHSVTGMNKATPSLKLVLLEFIDKCKDLRSFKKIHAQLLTSALVSNDLVVPKVANFFGKHVTDLLYTSNYLKQFDWSLSSFPCNLFISGYASSHSPWAAILVYRWLFRNGFVPDVFTVPAALKSCARFSGIFELRQFHSVVVRNGLWCDMYVQNSLVHVYSICGDNDSACKVFDDMPLRDVVSWTGLISGYVKARSFDDAIALFLRMDVEPNLATIVSILGACGKLSRLNLGKGLHVLVVKFPYGEELVVGNALMDMYMKCEDNADARQVFDEMPEKDIISWTSMIGGLVQCQFPNESLDLFYEMLASGIEPDGVILTSVLSASASLGLLDYGRWVHEYINRSRIKQDVHIGTALVDMYAKCGCIEMAQHVFNGMPSKNIRTWNAFIGGLAINGHGQEALKQFNELIESGTRPNEVTFLALFTACCHSGLIDEGRWIFNQMMSPTYNISPWLEHYGCMVDLFCRAGLVGEAMELIKTMPMPPDVQILGALLSACSTYENVGFSQEMLKSLQNFEYQDSGIYVLLSNLYASNKKWTEVRSLRRQMKKKGINKAPGSSIIRVDGKSHEFLVGDSKHPQSEDIRLVLNTLANQIDTLS</sequence>
<evidence type="ECO:0000256" key="2">
    <source>
        <dbReference type="PROSITE-ProRule" id="PRU00708"/>
    </source>
</evidence>
<proteinExistence type="predicted"/>
<dbReference type="Gene3D" id="1.25.40.10">
    <property type="entry name" value="Tetratricopeptide repeat domain"/>
    <property type="match status" value="4"/>
</dbReference>
<dbReference type="EMBL" id="JASCZI010241683">
    <property type="protein sequence ID" value="MED6204697.1"/>
    <property type="molecule type" value="Genomic_DNA"/>
</dbReference>
<dbReference type="Pfam" id="PF13041">
    <property type="entry name" value="PPR_2"/>
    <property type="match status" value="1"/>
</dbReference>
<evidence type="ECO:0000256" key="1">
    <source>
        <dbReference type="ARBA" id="ARBA00022737"/>
    </source>
</evidence>
<dbReference type="Pfam" id="PF20431">
    <property type="entry name" value="E_motif"/>
    <property type="match status" value="1"/>
</dbReference>